<dbReference type="SFLD" id="SFLDS00003">
    <property type="entry name" value="Haloacid_Dehalogenase"/>
    <property type="match status" value="1"/>
</dbReference>
<dbReference type="PANTHER" id="PTHR43434">
    <property type="entry name" value="PHOSPHOGLYCOLATE PHOSPHATASE"/>
    <property type="match status" value="1"/>
</dbReference>
<dbReference type="InterPro" id="IPR023214">
    <property type="entry name" value="HAD_sf"/>
</dbReference>
<accession>A0A4R2KF18</accession>
<reference evidence="1 2" key="1">
    <citation type="submission" date="2019-03" db="EMBL/GenBank/DDBJ databases">
        <title>Genomic Encyclopedia of Type Strains, Phase IV (KMG-IV): sequencing the most valuable type-strain genomes for metagenomic binning, comparative biology and taxonomic classification.</title>
        <authorList>
            <person name="Goeker M."/>
        </authorList>
    </citation>
    <scope>NUCLEOTIDE SEQUENCE [LARGE SCALE GENOMIC DNA]</scope>
    <source>
        <strain evidence="1 2">DSM 102940</strain>
    </source>
</reference>
<dbReference type="InterPro" id="IPR050155">
    <property type="entry name" value="HAD-like_hydrolase_sf"/>
</dbReference>
<organism evidence="1 2">
    <name type="scientific">Marinisporobacter balticus</name>
    <dbReference type="NCBI Taxonomy" id="2018667"/>
    <lineage>
        <taxon>Bacteria</taxon>
        <taxon>Bacillati</taxon>
        <taxon>Bacillota</taxon>
        <taxon>Clostridia</taxon>
        <taxon>Peptostreptococcales</taxon>
        <taxon>Thermotaleaceae</taxon>
        <taxon>Marinisporobacter</taxon>
    </lineage>
</organism>
<dbReference type="PANTHER" id="PTHR43434:SF1">
    <property type="entry name" value="PHOSPHOGLYCOLATE PHOSPHATASE"/>
    <property type="match status" value="1"/>
</dbReference>
<name>A0A4R2KF18_9FIRM</name>
<dbReference type="GO" id="GO:0008967">
    <property type="term" value="F:phosphoglycolate phosphatase activity"/>
    <property type="evidence" value="ECO:0007669"/>
    <property type="project" value="TreeGrafter"/>
</dbReference>
<keyword evidence="2" id="KW-1185">Reference proteome</keyword>
<dbReference type="Gene3D" id="3.40.50.1000">
    <property type="entry name" value="HAD superfamily/HAD-like"/>
    <property type="match status" value="1"/>
</dbReference>
<proteinExistence type="predicted"/>
<dbReference type="SFLD" id="SFLDG01129">
    <property type="entry name" value="C1.5:_HAD__Beta-PGM__Phosphata"/>
    <property type="match status" value="1"/>
</dbReference>
<dbReference type="RefSeq" id="WP_132246161.1">
    <property type="nucleotide sequence ID" value="NZ_SLWV01000018.1"/>
</dbReference>
<dbReference type="GO" id="GO:0006281">
    <property type="term" value="P:DNA repair"/>
    <property type="evidence" value="ECO:0007669"/>
    <property type="project" value="TreeGrafter"/>
</dbReference>
<gene>
    <name evidence="1" type="ORF">EV214_11811</name>
</gene>
<dbReference type="EMBL" id="SLWV01000018">
    <property type="protein sequence ID" value="TCO72261.1"/>
    <property type="molecule type" value="Genomic_DNA"/>
</dbReference>
<sequence length="225" mass="25451">MKEILIVWDIDGTLINSRGCGREAMEKAFHTMFGVENGFTDIKMAGRLDAMIVKDAFQKNNIIDADISLFFDTYCNILTDLLKVETYIEVLPGVKKILEYGSENYNFFHALGTGNLEKGARIKLESHDLNKYFQTGGFGDEALERWNIIHKAVENAQEFKGITYDYDNIYVIGDTPLDIECGKILGIKSIAVCTGAHGAEELIKHRPDYMFENLGNIVRFLSIFK</sequence>
<dbReference type="Gene3D" id="1.10.150.240">
    <property type="entry name" value="Putative phosphatase, domain 2"/>
    <property type="match status" value="1"/>
</dbReference>
<dbReference type="SUPFAM" id="SSF56784">
    <property type="entry name" value="HAD-like"/>
    <property type="match status" value="1"/>
</dbReference>
<dbReference type="OrthoDB" id="9781769at2"/>
<dbReference type="Proteomes" id="UP000294919">
    <property type="component" value="Unassembled WGS sequence"/>
</dbReference>
<keyword evidence="1" id="KW-0378">Hydrolase</keyword>
<dbReference type="InterPro" id="IPR041492">
    <property type="entry name" value="HAD_2"/>
</dbReference>
<dbReference type="Pfam" id="PF13419">
    <property type="entry name" value="HAD_2"/>
    <property type="match status" value="1"/>
</dbReference>
<dbReference type="InterPro" id="IPR036412">
    <property type="entry name" value="HAD-like_sf"/>
</dbReference>
<comment type="caution">
    <text evidence="1">The sequence shown here is derived from an EMBL/GenBank/DDBJ whole genome shotgun (WGS) entry which is preliminary data.</text>
</comment>
<protein>
    <submittedName>
        <fullName evidence="1">Phosphoglycolate phosphatase-like HAD superfamily hydrolase</fullName>
    </submittedName>
</protein>
<dbReference type="InterPro" id="IPR023198">
    <property type="entry name" value="PGP-like_dom2"/>
</dbReference>
<evidence type="ECO:0000313" key="1">
    <source>
        <dbReference type="EMBL" id="TCO72261.1"/>
    </source>
</evidence>
<dbReference type="AlphaFoldDB" id="A0A4R2KF18"/>
<dbReference type="GO" id="GO:0005829">
    <property type="term" value="C:cytosol"/>
    <property type="evidence" value="ECO:0007669"/>
    <property type="project" value="TreeGrafter"/>
</dbReference>
<evidence type="ECO:0000313" key="2">
    <source>
        <dbReference type="Proteomes" id="UP000294919"/>
    </source>
</evidence>